<keyword evidence="2" id="KW-1185">Reference proteome</keyword>
<dbReference type="RefSeq" id="WP_185675902.1">
    <property type="nucleotide sequence ID" value="NZ_JACHVB010000035.1"/>
</dbReference>
<dbReference type="EMBL" id="JACHVB010000035">
    <property type="protein sequence ID" value="MBC2594936.1"/>
    <property type="molecule type" value="Genomic_DNA"/>
</dbReference>
<accession>A0A842HH36</accession>
<dbReference type="AlphaFoldDB" id="A0A842HH36"/>
<evidence type="ECO:0000313" key="2">
    <source>
        <dbReference type="Proteomes" id="UP000546464"/>
    </source>
</evidence>
<gene>
    <name evidence="1" type="ORF">H5P28_11775</name>
</gene>
<sequence length="60" mass="6593">MNASPIPLKYIPGQGWRPMAPYDLDATLDYGKEWAEFSKWAEGLKATDGVAPAIGEDQQP</sequence>
<comment type="caution">
    <text evidence="1">The sequence shown here is derived from an EMBL/GenBank/DDBJ whole genome shotgun (WGS) entry which is preliminary data.</text>
</comment>
<dbReference type="Proteomes" id="UP000546464">
    <property type="component" value="Unassembled WGS sequence"/>
</dbReference>
<organism evidence="1 2">
    <name type="scientific">Ruficoccus amylovorans</name>
    <dbReference type="NCBI Taxonomy" id="1804625"/>
    <lineage>
        <taxon>Bacteria</taxon>
        <taxon>Pseudomonadati</taxon>
        <taxon>Verrucomicrobiota</taxon>
        <taxon>Opitutia</taxon>
        <taxon>Puniceicoccales</taxon>
        <taxon>Cerasicoccaceae</taxon>
        <taxon>Ruficoccus</taxon>
    </lineage>
</organism>
<reference evidence="1 2" key="1">
    <citation type="submission" date="2020-07" db="EMBL/GenBank/DDBJ databases">
        <authorList>
            <person name="Feng X."/>
        </authorList>
    </citation>
    <scope>NUCLEOTIDE SEQUENCE [LARGE SCALE GENOMIC DNA]</scope>
    <source>
        <strain evidence="1 2">JCM31066</strain>
    </source>
</reference>
<protein>
    <submittedName>
        <fullName evidence="1">Uncharacterized protein</fullName>
    </submittedName>
</protein>
<evidence type="ECO:0000313" key="1">
    <source>
        <dbReference type="EMBL" id="MBC2594936.1"/>
    </source>
</evidence>
<proteinExistence type="predicted"/>
<name>A0A842HH36_9BACT</name>